<feature type="region of interest" description="Disordered" evidence="1">
    <location>
        <begin position="46"/>
        <end position="66"/>
    </location>
</feature>
<reference evidence="4" key="1">
    <citation type="submission" date="2016-01" db="EMBL/GenBank/DDBJ databases">
        <title>Draft genome of Chromobacterium sp. F49.</title>
        <authorList>
            <person name="Hong K.W."/>
        </authorList>
    </citation>
    <scope>NUCLEOTIDE SEQUENCE [LARGE SCALE GENOMIC DNA]</scope>
    <source>
        <strain evidence="4">CN3</strain>
    </source>
</reference>
<evidence type="ECO:0000256" key="1">
    <source>
        <dbReference type="SAM" id="MobiDB-lite"/>
    </source>
</evidence>
<dbReference type="EMBL" id="LQQO01000014">
    <property type="protein sequence ID" value="KZE14971.1"/>
    <property type="molecule type" value="Genomic_DNA"/>
</dbReference>
<accession>A0ABR5YCD9</accession>
<keyword evidence="4" id="KW-1185">Reference proteome</keyword>
<evidence type="ECO:0000313" key="3">
    <source>
        <dbReference type="EMBL" id="KZE14971.1"/>
    </source>
</evidence>
<feature type="signal peptide" evidence="2">
    <location>
        <begin position="1"/>
        <end position="16"/>
    </location>
</feature>
<sequence>MGASMLLSVLLMMAQAAPTPTKLGVADPVNCIVTPRALGCPDRKNDRYRLDDDTPEFDHKADGLRQGTPRCGLMGMPVCPSNGRPILTSRPQ</sequence>
<proteinExistence type="predicted"/>
<feature type="chain" id="PRO_5047484027" evidence="2">
    <location>
        <begin position="17"/>
        <end position="92"/>
    </location>
</feature>
<evidence type="ECO:0000256" key="2">
    <source>
        <dbReference type="SAM" id="SignalP"/>
    </source>
</evidence>
<feature type="compositionally biased region" description="Basic and acidic residues" evidence="1">
    <location>
        <begin position="46"/>
        <end position="63"/>
    </location>
</feature>
<keyword evidence="2" id="KW-0732">Signal</keyword>
<organism evidence="3 4">
    <name type="scientific">Sphingomonas hankookensis</name>
    <dbReference type="NCBI Taxonomy" id="563996"/>
    <lineage>
        <taxon>Bacteria</taxon>
        <taxon>Pseudomonadati</taxon>
        <taxon>Pseudomonadota</taxon>
        <taxon>Alphaproteobacteria</taxon>
        <taxon>Sphingomonadales</taxon>
        <taxon>Sphingomonadaceae</taxon>
        <taxon>Sphingomonas</taxon>
    </lineage>
</organism>
<protein>
    <submittedName>
        <fullName evidence="3">Uncharacterized protein</fullName>
    </submittedName>
</protein>
<gene>
    <name evidence="3" type="ORF">AVT10_14015</name>
</gene>
<comment type="caution">
    <text evidence="3">The sequence shown here is derived from an EMBL/GenBank/DDBJ whole genome shotgun (WGS) entry which is preliminary data.</text>
</comment>
<evidence type="ECO:0000313" key="4">
    <source>
        <dbReference type="Proteomes" id="UP000076609"/>
    </source>
</evidence>
<dbReference type="Proteomes" id="UP000076609">
    <property type="component" value="Unassembled WGS sequence"/>
</dbReference>
<name>A0ABR5YCD9_9SPHN</name>